<dbReference type="InParanoid" id="E9GGG1"/>
<evidence type="ECO:0000256" key="1">
    <source>
        <dbReference type="SAM" id="MobiDB-lite"/>
    </source>
</evidence>
<evidence type="ECO:0000313" key="3">
    <source>
        <dbReference type="Proteomes" id="UP000000305"/>
    </source>
</evidence>
<sequence>MNTTETGLETSILLLNPGEHLDCITKQRAKGPTGRRLPRQAKSRLYPASDATVQQQQRSESLPRLEPAVNNDPVNIRLGHVKHATAIIPGNRLINRMMELDSVDEDESTVVVEPDPPPPVPILQIPDENKLAVPDHSGFDQSWFLGSARASSGGPTTLSPPPQTELIGGAGAGAEQSDAQSSSSTSLPTGVTSRPANRYWTCNFL</sequence>
<dbReference type="Proteomes" id="UP000000305">
    <property type="component" value="Unassembled WGS sequence"/>
</dbReference>
<feature type="compositionally biased region" description="Low complexity" evidence="1">
    <location>
        <begin position="173"/>
        <end position="186"/>
    </location>
</feature>
<evidence type="ECO:0000313" key="2">
    <source>
        <dbReference type="EMBL" id="EFX81398.1"/>
    </source>
</evidence>
<dbReference type="HOGENOM" id="CLU_1338762_0_0_1"/>
<gene>
    <name evidence="2" type="ORF">DAPPUDRAFT_317607</name>
</gene>
<dbReference type="EMBL" id="GL732543">
    <property type="protein sequence ID" value="EFX81398.1"/>
    <property type="molecule type" value="Genomic_DNA"/>
</dbReference>
<proteinExistence type="predicted"/>
<name>E9GGG1_DAPPU</name>
<feature type="compositionally biased region" description="Polar residues" evidence="1">
    <location>
        <begin position="51"/>
        <end position="60"/>
    </location>
</feature>
<accession>E9GGG1</accession>
<keyword evidence="3" id="KW-1185">Reference proteome</keyword>
<feature type="region of interest" description="Disordered" evidence="1">
    <location>
        <begin position="148"/>
        <end position="196"/>
    </location>
</feature>
<feature type="region of interest" description="Disordered" evidence="1">
    <location>
        <begin position="47"/>
        <end position="71"/>
    </location>
</feature>
<dbReference type="AlphaFoldDB" id="E9GGG1"/>
<dbReference type="KEGG" id="dpx:DAPPUDRAFT_317607"/>
<reference evidence="2 3" key="1">
    <citation type="journal article" date="2011" name="Science">
        <title>The ecoresponsive genome of Daphnia pulex.</title>
        <authorList>
            <person name="Colbourne J.K."/>
            <person name="Pfrender M.E."/>
            <person name="Gilbert D."/>
            <person name="Thomas W.K."/>
            <person name="Tucker A."/>
            <person name="Oakley T.H."/>
            <person name="Tokishita S."/>
            <person name="Aerts A."/>
            <person name="Arnold G.J."/>
            <person name="Basu M.K."/>
            <person name="Bauer D.J."/>
            <person name="Caceres C.E."/>
            <person name="Carmel L."/>
            <person name="Casola C."/>
            <person name="Choi J.H."/>
            <person name="Detter J.C."/>
            <person name="Dong Q."/>
            <person name="Dusheyko S."/>
            <person name="Eads B.D."/>
            <person name="Frohlich T."/>
            <person name="Geiler-Samerotte K.A."/>
            <person name="Gerlach D."/>
            <person name="Hatcher P."/>
            <person name="Jogdeo S."/>
            <person name="Krijgsveld J."/>
            <person name="Kriventseva E.V."/>
            <person name="Kultz D."/>
            <person name="Laforsch C."/>
            <person name="Lindquist E."/>
            <person name="Lopez J."/>
            <person name="Manak J.R."/>
            <person name="Muller J."/>
            <person name="Pangilinan J."/>
            <person name="Patwardhan R.P."/>
            <person name="Pitluck S."/>
            <person name="Pritham E.J."/>
            <person name="Rechtsteiner A."/>
            <person name="Rho M."/>
            <person name="Rogozin I.B."/>
            <person name="Sakarya O."/>
            <person name="Salamov A."/>
            <person name="Schaack S."/>
            <person name="Shapiro H."/>
            <person name="Shiga Y."/>
            <person name="Skalitzky C."/>
            <person name="Smith Z."/>
            <person name="Souvorov A."/>
            <person name="Sung W."/>
            <person name="Tang Z."/>
            <person name="Tsuchiya D."/>
            <person name="Tu H."/>
            <person name="Vos H."/>
            <person name="Wang M."/>
            <person name="Wolf Y.I."/>
            <person name="Yamagata H."/>
            <person name="Yamada T."/>
            <person name="Ye Y."/>
            <person name="Shaw J.R."/>
            <person name="Andrews J."/>
            <person name="Crease T.J."/>
            <person name="Tang H."/>
            <person name="Lucas S.M."/>
            <person name="Robertson H.M."/>
            <person name="Bork P."/>
            <person name="Koonin E.V."/>
            <person name="Zdobnov E.M."/>
            <person name="Grigoriev I.V."/>
            <person name="Lynch M."/>
            <person name="Boore J.L."/>
        </authorList>
    </citation>
    <scope>NUCLEOTIDE SEQUENCE [LARGE SCALE GENOMIC DNA]</scope>
</reference>
<organism evidence="2 3">
    <name type="scientific">Daphnia pulex</name>
    <name type="common">Water flea</name>
    <dbReference type="NCBI Taxonomy" id="6669"/>
    <lineage>
        <taxon>Eukaryota</taxon>
        <taxon>Metazoa</taxon>
        <taxon>Ecdysozoa</taxon>
        <taxon>Arthropoda</taxon>
        <taxon>Crustacea</taxon>
        <taxon>Branchiopoda</taxon>
        <taxon>Diplostraca</taxon>
        <taxon>Cladocera</taxon>
        <taxon>Anomopoda</taxon>
        <taxon>Daphniidae</taxon>
        <taxon>Daphnia</taxon>
    </lineage>
</organism>
<protein>
    <submittedName>
        <fullName evidence="2">Uncharacterized protein</fullName>
    </submittedName>
</protein>